<dbReference type="InterPro" id="IPR009019">
    <property type="entry name" value="KH_sf_prok-type"/>
</dbReference>
<sequence length="102" mass="10696">MVFWWDMDADPYAATRPVDIIGTLDNINKAQKLISSVIAEADAGGSPSLIARGLTTAQAAAASEQIQIQVPNEKVGLIIGRGGETIKGPKTIIGARIQVVIV</sequence>
<reference evidence="3" key="1">
    <citation type="submission" date="2018-02" db="EMBL/GenBank/DDBJ databases">
        <authorList>
            <person name="Cohen D.B."/>
            <person name="Kent A.D."/>
        </authorList>
    </citation>
    <scope>NUCLEOTIDE SEQUENCE</scope>
</reference>
<proteinExistence type="predicted"/>
<dbReference type="GO" id="GO:0003723">
    <property type="term" value="F:RNA binding"/>
    <property type="evidence" value="ECO:0007669"/>
    <property type="project" value="UniProtKB-UniRule"/>
</dbReference>
<accession>A0A2N9F664</accession>
<evidence type="ECO:0000259" key="2">
    <source>
        <dbReference type="Pfam" id="PF00013"/>
    </source>
</evidence>
<dbReference type="EMBL" id="OIVN01000591">
    <property type="protein sequence ID" value="SPC82632.1"/>
    <property type="molecule type" value="Genomic_DNA"/>
</dbReference>
<dbReference type="PROSITE" id="PS50084">
    <property type="entry name" value="KH_TYPE_1"/>
    <property type="match status" value="1"/>
</dbReference>
<dbReference type="InterPro" id="IPR004088">
    <property type="entry name" value="KH_dom_type_1"/>
</dbReference>
<name>A0A2N9F664_FAGSY</name>
<evidence type="ECO:0000313" key="3">
    <source>
        <dbReference type="EMBL" id="SPC82632.1"/>
    </source>
</evidence>
<dbReference type="SUPFAM" id="SSF54814">
    <property type="entry name" value="Prokaryotic type KH domain (KH-domain type II)"/>
    <property type="match status" value="1"/>
</dbReference>
<organism evidence="3">
    <name type="scientific">Fagus sylvatica</name>
    <name type="common">Beechnut</name>
    <dbReference type="NCBI Taxonomy" id="28930"/>
    <lineage>
        <taxon>Eukaryota</taxon>
        <taxon>Viridiplantae</taxon>
        <taxon>Streptophyta</taxon>
        <taxon>Embryophyta</taxon>
        <taxon>Tracheophyta</taxon>
        <taxon>Spermatophyta</taxon>
        <taxon>Magnoliopsida</taxon>
        <taxon>eudicotyledons</taxon>
        <taxon>Gunneridae</taxon>
        <taxon>Pentapetalae</taxon>
        <taxon>rosids</taxon>
        <taxon>fabids</taxon>
        <taxon>Fagales</taxon>
        <taxon>Fagaceae</taxon>
        <taxon>Fagus</taxon>
    </lineage>
</organism>
<dbReference type="Gene3D" id="3.30.310.210">
    <property type="match status" value="1"/>
</dbReference>
<dbReference type="PANTHER" id="PTHR10288">
    <property type="entry name" value="KH DOMAIN CONTAINING RNA BINDING PROTEIN"/>
    <property type="match status" value="1"/>
</dbReference>
<protein>
    <recommendedName>
        <fullName evidence="2">K Homology domain-containing protein</fullName>
    </recommendedName>
</protein>
<evidence type="ECO:0000256" key="1">
    <source>
        <dbReference type="PROSITE-ProRule" id="PRU00117"/>
    </source>
</evidence>
<gene>
    <name evidence="3" type="ORF">FSB_LOCUS10514</name>
</gene>
<dbReference type="Pfam" id="PF00013">
    <property type="entry name" value="KH_1"/>
    <property type="match status" value="1"/>
</dbReference>
<feature type="domain" description="K Homology" evidence="2">
    <location>
        <begin position="66"/>
        <end position="99"/>
    </location>
</feature>
<dbReference type="AlphaFoldDB" id="A0A2N9F664"/>
<keyword evidence="1" id="KW-0694">RNA-binding</keyword>